<dbReference type="EMBL" id="ML993642">
    <property type="protein sequence ID" value="KAF2159140.1"/>
    <property type="molecule type" value="Genomic_DNA"/>
</dbReference>
<evidence type="ECO:0000313" key="2">
    <source>
        <dbReference type="EMBL" id="KAF2159140.1"/>
    </source>
</evidence>
<keyword evidence="1" id="KW-0732">Signal</keyword>
<name>A0A6A6BYZ8_ZASCE</name>
<protein>
    <submittedName>
        <fullName evidence="2">Uncharacterized protein</fullName>
    </submittedName>
</protein>
<feature type="signal peptide" evidence="1">
    <location>
        <begin position="1"/>
        <end position="21"/>
    </location>
</feature>
<dbReference type="OrthoDB" id="2349272at2759"/>
<gene>
    <name evidence="2" type="ORF">M409DRAFT_30423</name>
</gene>
<dbReference type="RefSeq" id="XP_033660029.1">
    <property type="nucleotide sequence ID" value="XM_033809914.1"/>
</dbReference>
<organism evidence="2 3">
    <name type="scientific">Zasmidium cellare ATCC 36951</name>
    <dbReference type="NCBI Taxonomy" id="1080233"/>
    <lineage>
        <taxon>Eukaryota</taxon>
        <taxon>Fungi</taxon>
        <taxon>Dikarya</taxon>
        <taxon>Ascomycota</taxon>
        <taxon>Pezizomycotina</taxon>
        <taxon>Dothideomycetes</taxon>
        <taxon>Dothideomycetidae</taxon>
        <taxon>Mycosphaerellales</taxon>
        <taxon>Mycosphaerellaceae</taxon>
        <taxon>Zasmidium</taxon>
    </lineage>
</organism>
<accession>A0A6A6BYZ8</accession>
<sequence>MLSSTLLTLLALTSATPLARSTTLTAQNLLTIAPSTSTCDPTADFATECRPATVAAPAIAKSFTTYTITTFGAQAALVSIILFESGNFKYSQNHFPAPGNPGQGTRNMQSPAFNAKYADDLAAKGVCGLTTEKVAAAKAQGPEKVLELVNTDSLGFASAAWFLRTQCGEGVEEGLAGATEEGYVAYLTECVGTTATEERIAGWKAVVALGQW</sequence>
<feature type="chain" id="PRO_5025691851" evidence="1">
    <location>
        <begin position="22"/>
        <end position="212"/>
    </location>
</feature>
<keyword evidence="3" id="KW-1185">Reference proteome</keyword>
<dbReference type="GeneID" id="54563186"/>
<dbReference type="Proteomes" id="UP000799537">
    <property type="component" value="Unassembled WGS sequence"/>
</dbReference>
<dbReference type="AlphaFoldDB" id="A0A6A6BYZ8"/>
<reference evidence="2" key="1">
    <citation type="journal article" date="2020" name="Stud. Mycol.">
        <title>101 Dothideomycetes genomes: a test case for predicting lifestyles and emergence of pathogens.</title>
        <authorList>
            <person name="Haridas S."/>
            <person name="Albert R."/>
            <person name="Binder M."/>
            <person name="Bloem J."/>
            <person name="Labutti K."/>
            <person name="Salamov A."/>
            <person name="Andreopoulos B."/>
            <person name="Baker S."/>
            <person name="Barry K."/>
            <person name="Bills G."/>
            <person name="Bluhm B."/>
            <person name="Cannon C."/>
            <person name="Castanera R."/>
            <person name="Culley D."/>
            <person name="Daum C."/>
            <person name="Ezra D."/>
            <person name="Gonzalez J."/>
            <person name="Henrissat B."/>
            <person name="Kuo A."/>
            <person name="Liang C."/>
            <person name="Lipzen A."/>
            <person name="Lutzoni F."/>
            <person name="Magnuson J."/>
            <person name="Mondo S."/>
            <person name="Nolan M."/>
            <person name="Ohm R."/>
            <person name="Pangilinan J."/>
            <person name="Park H.-J."/>
            <person name="Ramirez L."/>
            <person name="Alfaro M."/>
            <person name="Sun H."/>
            <person name="Tritt A."/>
            <person name="Yoshinaga Y."/>
            <person name="Zwiers L.-H."/>
            <person name="Turgeon B."/>
            <person name="Goodwin S."/>
            <person name="Spatafora J."/>
            <person name="Crous P."/>
            <person name="Grigoriev I."/>
        </authorList>
    </citation>
    <scope>NUCLEOTIDE SEQUENCE</scope>
    <source>
        <strain evidence="2">ATCC 36951</strain>
    </source>
</reference>
<evidence type="ECO:0000256" key="1">
    <source>
        <dbReference type="SAM" id="SignalP"/>
    </source>
</evidence>
<evidence type="ECO:0000313" key="3">
    <source>
        <dbReference type="Proteomes" id="UP000799537"/>
    </source>
</evidence>
<proteinExistence type="predicted"/>